<evidence type="ECO:0000313" key="2">
    <source>
        <dbReference type="EMBL" id="DAF92511.1"/>
    </source>
</evidence>
<dbReference type="InterPro" id="IPR003497">
    <property type="entry name" value="BRO_N_domain"/>
</dbReference>
<evidence type="ECO:0000259" key="1">
    <source>
        <dbReference type="PROSITE" id="PS51750"/>
    </source>
</evidence>
<reference evidence="2" key="1">
    <citation type="journal article" date="2021" name="Proc. Natl. Acad. Sci. U.S.A.">
        <title>A Catalog of Tens of Thousands of Viruses from Human Metagenomes Reveals Hidden Associations with Chronic Diseases.</title>
        <authorList>
            <person name="Tisza M.J."/>
            <person name="Buck C.B."/>
        </authorList>
    </citation>
    <scope>NUCLEOTIDE SEQUENCE</scope>
    <source>
        <strain evidence="2">CtNLX12</strain>
    </source>
</reference>
<dbReference type="Pfam" id="PF02498">
    <property type="entry name" value="Bro-N"/>
    <property type="match status" value="1"/>
</dbReference>
<feature type="domain" description="Bro-N" evidence="1">
    <location>
        <begin position="7"/>
        <end position="112"/>
    </location>
</feature>
<sequence>MKKSQLMLKIQNSIEVFENPIFGQIRMTMVDDEPMFCLVDVCRALEMSNPTMVAQRLDEDERTKLDLGRAGETNFITESGLYAVIVRSDKPNAKKFRKWVTSEVLPTIRKTGGYVNNDELFISTYLPYADENTKLIFSQTLKTVREQNETIKRQQKEIIHKEDVIIGLVDDIDLATKRQRITQIVRFGADGKYQERYSLLYGEFERKYHCNLKSRMEGCTLKPKVRNKMDYIDREMGMIPQLYEIACKLFENDVEKLKSEWESVVA</sequence>
<protein>
    <submittedName>
        <fullName evidence="2">Repressor domain protein</fullName>
    </submittedName>
</protein>
<proteinExistence type="predicted"/>
<dbReference type="PANTHER" id="PTHR36180">
    <property type="entry name" value="DNA-BINDING PROTEIN-RELATED-RELATED"/>
    <property type="match status" value="1"/>
</dbReference>
<organism evidence="2">
    <name type="scientific">Siphoviridae sp. ctNLX12</name>
    <dbReference type="NCBI Taxonomy" id="2825469"/>
    <lineage>
        <taxon>Viruses</taxon>
        <taxon>Duplodnaviria</taxon>
        <taxon>Heunggongvirae</taxon>
        <taxon>Uroviricota</taxon>
        <taxon>Caudoviricetes</taxon>
    </lineage>
</organism>
<dbReference type="PROSITE" id="PS51750">
    <property type="entry name" value="BRO_N"/>
    <property type="match status" value="1"/>
</dbReference>
<dbReference type="EMBL" id="BK016068">
    <property type="protein sequence ID" value="DAF92511.1"/>
    <property type="molecule type" value="Genomic_DNA"/>
</dbReference>
<name>A0A8S5UDC8_9CAUD</name>
<dbReference type="PANTHER" id="PTHR36180:SF2">
    <property type="entry name" value="BRO FAMILY PROTEIN"/>
    <property type="match status" value="1"/>
</dbReference>
<accession>A0A8S5UDC8</accession>
<dbReference type="SMART" id="SM01040">
    <property type="entry name" value="Bro-N"/>
    <property type="match status" value="1"/>
</dbReference>